<organism evidence="2 3">
    <name type="scientific">Candidatus Manganitrophus noduliformans</name>
    <dbReference type="NCBI Taxonomy" id="2606439"/>
    <lineage>
        <taxon>Bacteria</taxon>
        <taxon>Pseudomonadati</taxon>
        <taxon>Nitrospirota</taxon>
        <taxon>Nitrospiria</taxon>
        <taxon>Candidatus Troglogloeales</taxon>
        <taxon>Candidatus Manganitrophaceae</taxon>
        <taxon>Candidatus Manganitrophus</taxon>
    </lineage>
</organism>
<dbReference type="AlphaFoldDB" id="A0A7X6DMA4"/>
<protein>
    <recommendedName>
        <fullName evidence="1">EfeO-type cupredoxin-like domain-containing protein</fullName>
    </recommendedName>
</protein>
<proteinExistence type="predicted"/>
<accession>A0A7X6DMA4</accession>
<evidence type="ECO:0000313" key="2">
    <source>
        <dbReference type="EMBL" id="NKE69764.1"/>
    </source>
</evidence>
<evidence type="ECO:0000313" key="3">
    <source>
        <dbReference type="Proteomes" id="UP000534783"/>
    </source>
</evidence>
<dbReference type="InterPro" id="IPR028096">
    <property type="entry name" value="EfeO_Cupredoxin"/>
</dbReference>
<evidence type="ECO:0000259" key="1">
    <source>
        <dbReference type="Pfam" id="PF13473"/>
    </source>
</evidence>
<keyword evidence="3" id="KW-1185">Reference proteome</keyword>
<comment type="caution">
    <text evidence="2">The sequence shown here is derived from an EMBL/GenBank/DDBJ whole genome shotgun (WGS) entry which is preliminary data.</text>
</comment>
<gene>
    <name evidence="2" type="ORF">MNODULE_03260</name>
</gene>
<sequence>MQTIRRDRILLSFFFVASFFIFGDADSTLHAQGPERVEVIIRNFAYEVQGGTLPPGVPATIVLRNLDRVEHGFVSPFFQEVDVQVESGGATTFGRGIKGVHLTPEKEIAIRFIPPRAGKFTFNCDIHPNMKGEVLLLSVGAA</sequence>
<dbReference type="InterPro" id="IPR008972">
    <property type="entry name" value="Cupredoxin"/>
</dbReference>
<feature type="domain" description="EfeO-type cupredoxin-like" evidence="1">
    <location>
        <begin position="17"/>
        <end position="134"/>
    </location>
</feature>
<dbReference type="Proteomes" id="UP000534783">
    <property type="component" value="Unassembled WGS sequence"/>
</dbReference>
<name>A0A7X6DMA4_9BACT</name>
<dbReference type="EMBL" id="VTOW01000001">
    <property type="protein sequence ID" value="NKE69764.1"/>
    <property type="molecule type" value="Genomic_DNA"/>
</dbReference>
<dbReference type="Gene3D" id="2.60.40.420">
    <property type="entry name" value="Cupredoxins - blue copper proteins"/>
    <property type="match status" value="1"/>
</dbReference>
<dbReference type="Pfam" id="PF13473">
    <property type="entry name" value="Cupredoxin_1"/>
    <property type="match status" value="1"/>
</dbReference>
<dbReference type="SUPFAM" id="SSF49503">
    <property type="entry name" value="Cupredoxins"/>
    <property type="match status" value="1"/>
</dbReference>
<dbReference type="RefSeq" id="WP_168058051.1">
    <property type="nucleotide sequence ID" value="NZ_VTOW01000001.1"/>
</dbReference>
<reference evidence="2 3" key="1">
    <citation type="journal article" date="2020" name="Nature">
        <title>Bacterial chemolithoautotrophy via manganese oxidation.</title>
        <authorList>
            <person name="Yu H."/>
            <person name="Leadbetter J.R."/>
        </authorList>
    </citation>
    <scope>NUCLEOTIDE SEQUENCE [LARGE SCALE GENOMIC DNA]</scope>
    <source>
        <strain evidence="2 3">Mn-1</strain>
    </source>
</reference>